<dbReference type="EMBL" id="RXGB01003094">
    <property type="protein sequence ID" value="TMW93132.1"/>
    <property type="molecule type" value="Genomic_DNA"/>
</dbReference>
<comment type="caution">
    <text evidence="1">The sequence shown here is derived from an EMBL/GenBank/DDBJ whole genome shotgun (WGS) entry which is preliminary data.</text>
</comment>
<reference evidence="1" key="1">
    <citation type="submission" date="2019-05" db="EMBL/GenBank/DDBJ databases">
        <title>The de novo reference genome and transcriptome assemblies of the wild tomato species Solanum chilense.</title>
        <authorList>
            <person name="Stam R."/>
            <person name="Nosenko T."/>
            <person name="Hoerger A.C."/>
            <person name="Stephan W."/>
            <person name="Seidel M.A."/>
            <person name="Kuhn J.M.M."/>
            <person name="Haberer G."/>
            <person name="Tellier A."/>
        </authorList>
    </citation>
    <scope>NUCLEOTIDE SEQUENCE</scope>
    <source>
        <tissue evidence="1">Mature leaves</tissue>
    </source>
</reference>
<proteinExistence type="predicted"/>
<dbReference type="AlphaFoldDB" id="A0A6N2BDU8"/>
<evidence type="ECO:0000313" key="1">
    <source>
        <dbReference type="EMBL" id="TMW93132.1"/>
    </source>
</evidence>
<sequence>MEATRRASLADDEARQMRAVELALGASRSRNVEILGGTANSVVDTEDTTEGVQITKVVGSEDQLADRRRFTPQVSFNYHSCISIFVCIGDNCMSFCWGWGKWNVSARVKFE</sequence>
<name>A0A6N2BDU8_SOLCI</name>
<protein>
    <submittedName>
        <fullName evidence="1">Uncharacterized protein</fullName>
    </submittedName>
</protein>
<gene>
    <name evidence="1" type="ORF">EJD97_012123</name>
</gene>
<accession>A0A6N2BDU8</accession>
<organism evidence="1">
    <name type="scientific">Solanum chilense</name>
    <name type="common">Tomato</name>
    <name type="synonym">Lycopersicon chilense</name>
    <dbReference type="NCBI Taxonomy" id="4083"/>
    <lineage>
        <taxon>Eukaryota</taxon>
        <taxon>Viridiplantae</taxon>
        <taxon>Streptophyta</taxon>
        <taxon>Embryophyta</taxon>
        <taxon>Tracheophyta</taxon>
        <taxon>Spermatophyta</taxon>
        <taxon>Magnoliopsida</taxon>
        <taxon>eudicotyledons</taxon>
        <taxon>Gunneridae</taxon>
        <taxon>Pentapetalae</taxon>
        <taxon>asterids</taxon>
        <taxon>lamiids</taxon>
        <taxon>Solanales</taxon>
        <taxon>Solanaceae</taxon>
        <taxon>Solanoideae</taxon>
        <taxon>Solaneae</taxon>
        <taxon>Solanum</taxon>
        <taxon>Solanum subgen. Lycopersicon</taxon>
    </lineage>
</organism>